<dbReference type="Proteomes" id="UP000285655">
    <property type="component" value="Unassembled WGS sequence"/>
</dbReference>
<reference evidence="1" key="1">
    <citation type="journal article" date="2017" name="ISME J.">
        <title>Energy and carbon metabolisms in a deep terrestrial subsurface fluid microbial community.</title>
        <authorList>
            <person name="Momper L."/>
            <person name="Jungbluth S.P."/>
            <person name="Lee M.D."/>
            <person name="Amend J.P."/>
        </authorList>
    </citation>
    <scope>NUCLEOTIDE SEQUENCE [LARGE SCALE GENOMIC DNA]</scope>
    <source>
        <strain evidence="1">SURF_29</strain>
    </source>
</reference>
<dbReference type="AlphaFoldDB" id="A0A419DCM4"/>
<comment type="caution">
    <text evidence="1">The sequence shown here is derived from an EMBL/GenBank/DDBJ whole genome shotgun (WGS) entry which is preliminary data.</text>
</comment>
<protein>
    <submittedName>
        <fullName evidence="1">Uncharacterized protein</fullName>
    </submittedName>
</protein>
<proteinExistence type="predicted"/>
<evidence type="ECO:0000313" key="1">
    <source>
        <dbReference type="EMBL" id="RJO60848.1"/>
    </source>
</evidence>
<reference evidence="1" key="2">
    <citation type="submission" date="2018-03" db="EMBL/GenBank/DDBJ databases">
        <authorList>
            <person name="Momper L."/>
        </authorList>
    </citation>
    <scope>NUCLEOTIDE SEQUENCE</scope>
    <source>
        <strain evidence="1">SURF_29</strain>
    </source>
</reference>
<organism evidence="1">
    <name type="scientific">candidate division WS5 bacterium</name>
    <dbReference type="NCBI Taxonomy" id="2093353"/>
    <lineage>
        <taxon>Bacteria</taxon>
        <taxon>candidate division WS5</taxon>
    </lineage>
</organism>
<gene>
    <name evidence="1" type="ORF">C4544_04390</name>
</gene>
<sequence length="253" mass="27154">MKVIMEKMLPLTIALAMGAMIFALIFFIVIAGQANAGGGPGPECGVYLLEWSGAAQGNAGGHTYLHVSNHCPATVTVEWHDGSVTVVDIPPLPDLSGYDNEVAIFVPEYVTPDIYTISFDSTDGISSYHNEKRLKVGDLPVMEVILTLSVSNPYWASYPNYTSGILSIDETLSNAGINDAYAAWYGDQTSAGVVPYGNSRYFVDKLIPAGESRTFMRFYLVSPGTGRFTITAGAQAEDPNANIHTFGSLPPEV</sequence>
<accession>A0A419DCM4</accession>
<name>A0A419DCM4_9BACT</name>
<dbReference type="EMBL" id="QZJW01000038">
    <property type="protein sequence ID" value="RJO60848.1"/>
    <property type="molecule type" value="Genomic_DNA"/>
</dbReference>